<dbReference type="PANTHER" id="PTHR24148:SF78">
    <property type="entry name" value="HETEROKARYON INCOMPATIBILITY DOMAIN-CONTAINING PROTEIN"/>
    <property type="match status" value="1"/>
</dbReference>
<dbReference type="Pfam" id="PF26639">
    <property type="entry name" value="Het-6_barrel"/>
    <property type="match status" value="1"/>
</dbReference>
<protein>
    <recommendedName>
        <fullName evidence="3">Heterokaryon incompatibility domain-containing protein</fullName>
    </recommendedName>
</protein>
<keyword evidence="2" id="KW-1185">Reference proteome</keyword>
<organism evidence="1 2">
    <name type="scientific">Septoria linicola</name>
    <dbReference type="NCBI Taxonomy" id="215465"/>
    <lineage>
        <taxon>Eukaryota</taxon>
        <taxon>Fungi</taxon>
        <taxon>Dikarya</taxon>
        <taxon>Ascomycota</taxon>
        <taxon>Pezizomycotina</taxon>
        <taxon>Dothideomycetes</taxon>
        <taxon>Dothideomycetidae</taxon>
        <taxon>Mycosphaerellales</taxon>
        <taxon>Mycosphaerellaceae</taxon>
        <taxon>Septoria</taxon>
    </lineage>
</organism>
<gene>
    <name evidence="1" type="ORF">Slin15195_G018040</name>
</gene>
<evidence type="ECO:0000313" key="1">
    <source>
        <dbReference type="EMBL" id="USW48485.1"/>
    </source>
</evidence>
<dbReference type="EMBL" id="CP099418">
    <property type="protein sequence ID" value="USW48485.1"/>
    <property type="molecule type" value="Genomic_DNA"/>
</dbReference>
<dbReference type="InterPro" id="IPR052895">
    <property type="entry name" value="HetReg/Transcr_Mod"/>
</dbReference>
<evidence type="ECO:0000313" key="2">
    <source>
        <dbReference type="Proteomes" id="UP001056384"/>
    </source>
</evidence>
<accession>A0A9Q9AG64</accession>
<name>A0A9Q9AG64_9PEZI</name>
<evidence type="ECO:0008006" key="3">
    <source>
        <dbReference type="Google" id="ProtNLM"/>
    </source>
</evidence>
<sequence>MELMDLLLMSRDLGATDPRDKVYALLGLSNHELQPDYECSAEHIFTKFAMHTIGEATGHGLKISSRTKAARQALILLSCSGYHNNSLVLQSWVPDWTVDLRSRPLMFDPRFRAGGDELELDWSFETGLQLCGKLLDIIGTAGSVHLEDTSSSDARGAIESWWAQARRIANATVMQSPGSTIRMNAFRGLQRDLGLCWHGYYEGEKMPLDGATGPWKPRRKRSLIDEHDLAQDLNDPHDARLTMTLGPTRGRVFFSTTNGYIGLGPSTVLEGDLIYIVLGGSVPYIFRPREDGALTLIGEAYVQGIMSGEALMMDRLNLPHEIHVR</sequence>
<dbReference type="AlphaFoldDB" id="A0A9Q9AG64"/>
<dbReference type="PANTHER" id="PTHR24148">
    <property type="entry name" value="ANKYRIN REPEAT DOMAIN-CONTAINING PROTEIN 39 HOMOLOG-RELATED"/>
    <property type="match status" value="1"/>
</dbReference>
<reference evidence="1" key="1">
    <citation type="submission" date="2022-06" db="EMBL/GenBank/DDBJ databases">
        <title>Complete genome sequences of two strains of the flax pathogen Septoria linicola.</title>
        <authorList>
            <person name="Lapalu N."/>
            <person name="Simon A."/>
            <person name="Demenou B."/>
            <person name="Paumier D."/>
            <person name="Guillot M.-P."/>
            <person name="Gout L."/>
            <person name="Valade R."/>
        </authorList>
    </citation>
    <scope>NUCLEOTIDE SEQUENCE</scope>
    <source>
        <strain evidence="1">SE15195</strain>
    </source>
</reference>
<proteinExistence type="predicted"/>
<dbReference type="Proteomes" id="UP001056384">
    <property type="component" value="Chromosome 1"/>
</dbReference>